<dbReference type="Pfam" id="PF13188">
    <property type="entry name" value="PAS_8"/>
    <property type="match status" value="1"/>
</dbReference>
<dbReference type="InterPro" id="IPR000014">
    <property type="entry name" value="PAS"/>
</dbReference>
<comment type="caution">
    <text evidence="2">The sequence shown here is derived from an EMBL/GenBank/DDBJ whole genome shotgun (WGS) entry which is preliminary data.</text>
</comment>
<protein>
    <recommendedName>
        <fullName evidence="1">PAS domain-containing protein</fullName>
    </recommendedName>
</protein>
<feature type="domain" description="PAS" evidence="1">
    <location>
        <begin position="21"/>
        <end position="81"/>
    </location>
</feature>
<gene>
    <name evidence="2" type="ORF">DU40_10955</name>
</gene>
<dbReference type="InterPro" id="IPR035965">
    <property type="entry name" value="PAS-like_dom_sf"/>
</dbReference>
<name>A0A0F8DT24_METMZ</name>
<dbReference type="CDD" id="cd00130">
    <property type="entry name" value="PAS"/>
    <property type="match status" value="1"/>
</dbReference>
<organism evidence="2 3">
    <name type="scientific">Methanosarcina mazei</name>
    <name type="common">Methanosarcina frisia</name>
    <dbReference type="NCBI Taxonomy" id="2209"/>
    <lineage>
        <taxon>Archaea</taxon>
        <taxon>Methanobacteriati</taxon>
        <taxon>Methanobacteriota</taxon>
        <taxon>Stenosarchaea group</taxon>
        <taxon>Methanomicrobia</taxon>
        <taxon>Methanosarcinales</taxon>
        <taxon>Methanosarcinaceae</taxon>
        <taxon>Methanosarcina</taxon>
    </lineage>
</organism>
<dbReference type="SUPFAM" id="SSF55785">
    <property type="entry name" value="PYP-like sensor domain (PAS domain)"/>
    <property type="match status" value="1"/>
</dbReference>
<dbReference type="AlphaFoldDB" id="A0A0F8DT24"/>
<sequence>MSSPKKGSDLNKEVKRISEDKNSSFHSVFENMQIGMAIVDTEGICLKVNSRLCEMLDYSESELLGNGFKKFVYPKEPEKVP</sequence>
<evidence type="ECO:0000313" key="2">
    <source>
        <dbReference type="EMBL" id="KKG05813.1"/>
    </source>
</evidence>
<dbReference type="Proteomes" id="UP000034597">
    <property type="component" value="Unassembled WGS sequence"/>
</dbReference>
<reference evidence="2 3" key="1">
    <citation type="journal article" date="2015" name="ISME J.">
        <title>Genomic and phenotypic differentiation among Methanosarcina mazei populations from Columbia River sediment.</title>
        <authorList>
            <person name="Youngblut N.D."/>
            <person name="Wirth J.S."/>
            <person name="Henriksen J.R."/>
            <person name="Smith M."/>
            <person name="Simon H."/>
            <person name="Metcalf W.W."/>
            <person name="Whitaker R.J."/>
        </authorList>
    </citation>
    <scope>NUCLEOTIDE SEQUENCE [LARGE SCALE GENOMIC DNA]</scope>
    <source>
        <strain evidence="2 3">2.F.T.0.2</strain>
    </source>
</reference>
<dbReference type="PATRIC" id="fig|2209.60.peg.2336"/>
<accession>A0A0F8DT24</accession>
<dbReference type="Gene3D" id="3.30.450.20">
    <property type="entry name" value="PAS domain"/>
    <property type="match status" value="1"/>
</dbReference>
<evidence type="ECO:0000313" key="3">
    <source>
        <dbReference type="Proteomes" id="UP000034597"/>
    </source>
</evidence>
<proteinExistence type="predicted"/>
<dbReference type="NCBIfam" id="TIGR00229">
    <property type="entry name" value="sensory_box"/>
    <property type="match status" value="1"/>
</dbReference>
<evidence type="ECO:0000259" key="1">
    <source>
        <dbReference type="PROSITE" id="PS50112"/>
    </source>
</evidence>
<dbReference type="EMBL" id="JJOT01000016">
    <property type="protein sequence ID" value="KKG05813.1"/>
    <property type="molecule type" value="Genomic_DNA"/>
</dbReference>
<dbReference type="PROSITE" id="PS50112">
    <property type="entry name" value="PAS"/>
    <property type="match status" value="1"/>
</dbReference>